<name>A0A6B8W131_9CORY</name>
<sequence length="122" mass="13992">MAVGGEIYLNNEKLKDFPVPLLVDRDGLIDDLLAHEPGTFFYPGNTLNFTSTWEEATPAQVKDYLWYTLENSLFLFSFRVEFEVDMNRRNPENSPYSPCYSCYVGSFSEGVEPKSRSVGWGR</sequence>
<proteinExistence type="predicted"/>
<dbReference type="Proteomes" id="UP000424462">
    <property type="component" value="Chromosome"/>
</dbReference>
<evidence type="ECO:0000313" key="2">
    <source>
        <dbReference type="Proteomes" id="UP000424462"/>
    </source>
</evidence>
<dbReference type="AlphaFoldDB" id="A0A6B8W131"/>
<accession>A0A6B8W131</accession>
<dbReference type="KEGG" id="cok:COCCU_06480"/>
<reference evidence="1 2" key="1">
    <citation type="submission" date="2019-11" db="EMBL/GenBank/DDBJ databases">
        <title>Complete genome sequence of Corynebacterium kalinowskii 1959, a novel Corynebacterium species isolated from soil of a small paddock in Vilsendorf, Germany.</title>
        <authorList>
            <person name="Schaffert L."/>
            <person name="Ruwe M."/>
            <person name="Milse J."/>
            <person name="Hanuschka K."/>
            <person name="Ortseifen V."/>
            <person name="Droste J."/>
            <person name="Brandt D."/>
            <person name="Schlueter L."/>
            <person name="Kutter Y."/>
            <person name="Vinke S."/>
            <person name="Viehoefer P."/>
            <person name="Jacob L."/>
            <person name="Luebke N.-C."/>
            <person name="Schulte-Berndt E."/>
            <person name="Hain C."/>
            <person name="Linder M."/>
            <person name="Schmidt P."/>
            <person name="Wollenschlaeger L."/>
            <person name="Luttermann T."/>
            <person name="Thieme E."/>
            <person name="Hassa J."/>
            <person name="Haak M."/>
            <person name="Wittchen M."/>
            <person name="Mentz A."/>
            <person name="Persicke M."/>
            <person name="Busche T."/>
            <person name="Ruckert C."/>
        </authorList>
    </citation>
    <scope>NUCLEOTIDE SEQUENCE [LARGE SCALE GENOMIC DNA]</scope>
    <source>
        <strain evidence="1 2">2039</strain>
    </source>
</reference>
<gene>
    <name evidence="1" type="ORF">COCCU_06480</name>
</gene>
<protein>
    <submittedName>
        <fullName evidence="1">Uncharacterized protein</fullName>
    </submittedName>
</protein>
<organism evidence="1 2">
    <name type="scientific">Corynebacterium occultum</name>
    <dbReference type="NCBI Taxonomy" id="2675219"/>
    <lineage>
        <taxon>Bacteria</taxon>
        <taxon>Bacillati</taxon>
        <taxon>Actinomycetota</taxon>
        <taxon>Actinomycetes</taxon>
        <taxon>Mycobacteriales</taxon>
        <taxon>Corynebacteriaceae</taxon>
        <taxon>Corynebacterium</taxon>
    </lineage>
</organism>
<dbReference type="EMBL" id="CP046455">
    <property type="protein sequence ID" value="QGU07234.1"/>
    <property type="molecule type" value="Genomic_DNA"/>
</dbReference>
<keyword evidence="2" id="KW-1185">Reference proteome</keyword>
<evidence type="ECO:0000313" key="1">
    <source>
        <dbReference type="EMBL" id="QGU07234.1"/>
    </source>
</evidence>